<proteinExistence type="predicted"/>
<dbReference type="Proteomes" id="UP000316714">
    <property type="component" value="Unassembled WGS sequence"/>
</dbReference>
<protein>
    <recommendedName>
        <fullName evidence="3">DUF2513 domain-containing protein</fullName>
    </recommendedName>
</protein>
<evidence type="ECO:0000313" key="1">
    <source>
        <dbReference type="EMBL" id="TWT29182.1"/>
    </source>
</evidence>
<evidence type="ECO:0008006" key="3">
    <source>
        <dbReference type="Google" id="ProtNLM"/>
    </source>
</evidence>
<dbReference type="AlphaFoldDB" id="A0A5C5UUL5"/>
<name>A0A5C5UUL5_9BACT</name>
<dbReference type="Pfam" id="PF10711">
    <property type="entry name" value="DUF2513"/>
    <property type="match status" value="1"/>
</dbReference>
<accession>A0A5C5UUL5</accession>
<comment type="caution">
    <text evidence="1">The sequence shown here is derived from an EMBL/GenBank/DDBJ whole genome shotgun (WGS) entry which is preliminary data.</text>
</comment>
<organism evidence="1 2">
    <name type="scientific">Posidoniimonas corsicana</name>
    <dbReference type="NCBI Taxonomy" id="1938618"/>
    <lineage>
        <taxon>Bacteria</taxon>
        <taxon>Pseudomonadati</taxon>
        <taxon>Planctomycetota</taxon>
        <taxon>Planctomycetia</taxon>
        <taxon>Pirellulales</taxon>
        <taxon>Lacipirellulaceae</taxon>
        <taxon>Posidoniimonas</taxon>
    </lineage>
</organism>
<dbReference type="RefSeq" id="WP_146569120.1">
    <property type="nucleotide sequence ID" value="NZ_SIHJ01000011.1"/>
</dbReference>
<dbReference type="InterPro" id="IPR019650">
    <property type="entry name" value="DUF2513"/>
</dbReference>
<gene>
    <name evidence="1" type="ORF">KOR34_53210</name>
</gene>
<reference evidence="1 2" key="1">
    <citation type="submission" date="2019-02" db="EMBL/GenBank/DDBJ databases">
        <title>Deep-cultivation of Planctomycetes and their phenomic and genomic characterization uncovers novel biology.</title>
        <authorList>
            <person name="Wiegand S."/>
            <person name="Jogler M."/>
            <person name="Boedeker C."/>
            <person name="Pinto D."/>
            <person name="Vollmers J."/>
            <person name="Rivas-Marin E."/>
            <person name="Kohn T."/>
            <person name="Peeters S.H."/>
            <person name="Heuer A."/>
            <person name="Rast P."/>
            <person name="Oberbeckmann S."/>
            <person name="Bunk B."/>
            <person name="Jeske O."/>
            <person name="Meyerdierks A."/>
            <person name="Storesund J.E."/>
            <person name="Kallscheuer N."/>
            <person name="Luecker S."/>
            <person name="Lage O.M."/>
            <person name="Pohl T."/>
            <person name="Merkel B.J."/>
            <person name="Hornburger P."/>
            <person name="Mueller R.-W."/>
            <person name="Bruemmer F."/>
            <person name="Labrenz M."/>
            <person name="Spormann A.M."/>
            <person name="Op Den Camp H."/>
            <person name="Overmann J."/>
            <person name="Amann R."/>
            <person name="Jetten M.S.M."/>
            <person name="Mascher T."/>
            <person name="Medema M.H."/>
            <person name="Devos D.P."/>
            <person name="Kaster A.-K."/>
            <person name="Ovreas L."/>
            <person name="Rohde M."/>
            <person name="Galperin M.Y."/>
            <person name="Jogler C."/>
        </authorList>
    </citation>
    <scope>NUCLEOTIDE SEQUENCE [LARGE SCALE GENOMIC DNA]</scope>
    <source>
        <strain evidence="1 2">KOR34</strain>
    </source>
</reference>
<evidence type="ECO:0000313" key="2">
    <source>
        <dbReference type="Proteomes" id="UP000316714"/>
    </source>
</evidence>
<dbReference type="EMBL" id="SIHJ01000011">
    <property type="protein sequence ID" value="TWT29182.1"/>
    <property type="molecule type" value="Genomic_DNA"/>
</dbReference>
<dbReference type="OrthoDB" id="289656at2"/>
<keyword evidence="2" id="KW-1185">Reference proteome</keyword>
<sequence length="121" mass="13532">MKRDWDLIRSILLYIEEHDKLEGFDGADPDSALFKYHVRLLSESELVHGIGVITSIDDNPTTMIYSTPPIGLTWAGHDFIDSARDDDRWKKAKEQIAGAGGGLTLAVLRSFLTKLLTEAIF</sequence>